<feature type="non-terminal residue" evidence="2">
    <location>
        <position position="1"/>
    </location>
</feature>
<evidence type="ECO:0000256" key="1">
    <source>
        <dbReference type="SAM" id="MobiDB-lite"/>
    </source>
</evidence>
<sequence>DIMQFILGHDLSGNIIINGRSMHEGDIRPVVKRVRPYKTLLLNLPPRSFGFWVIANTRIEACQETDDEDITNKEFVEALTLSDDDFDGTNTVKTKRSMIYSDVGNDSDESASRESLVRAGLKDRINTLNTNLNNVNKMFGSKATIAEEDTVLSRSKRQLDYEDEIDSIKRKTKKFIKNKLRNSDESKPRLEFLRKLFGITPRSEVTRVARHDKIRKIAKNMKNKTNKRKQTKQESIENNSLDDTIDTDNAKLRRKRRNVIEEKPKTVHVKESEDASIENEIDHDTAKEVKLWKILHRIHKQIKDLSIEDNEDDNSQNLSNNESNDGDLIVENVRNSDDTAAIFNRKTKRGLLKSTVDNVVSVLSDLNKNLNRFWNALTLLE</sequence>
<proteinExistence type="predicted"/>
<name>A0A1E1WT30_PECGO</name>
<feature type="compositionally biased region" description="Basic and acidic residues" evidence="1">
    <location>
        <begin position="258"/>
        <end position="273"/>
    </location>
</feature>
<feature type="region of interest" description="Disordered" evidence="1">
    <location>
        <begin position="217"/>
        <end position="244"/>
    </location>
</feature>
<evidence type="ECO:0000313" key="2">
    <source>
        <dbReference type="EMBL" id="JAT90199.1"/>
    </source>
</evidence>
<dbReference type="EMBL" id="GDQN01000855">
    <property type="protein sequence ID" value="JAT90199.1"/>
    <property type="molecule type" value="Transcribed_RNA"/>
</dbReference>
<organism evidence="2">
    <name type="scientific">Pectinophora gossypiella</name>
    <name type="common">Cotton pink bollworm</name>
    <name type="synonym">Depressaria gossypiella</name>
    <dbReference type="NCBI Taxonomy" id="13191"/>
    <lineage>
        <taxon>Eukaryota</taxon>
        <taxon>Metazoa</taxon>
        <taxon>Ecdysozoa</taxon>
        <taxon>Arthropoda</taxon>
        <taxon>Hexapoda</taxon>
        <taxon>Insecta</taxon>
        <taxon>Pterygota</taxon>
        <taxon>Neoptera</taxon>
        <taxon>Endopterygota</taxon>
        <taxon>Lepidoptera</taxon>
        <taxon>Glossata</taxon>
        <taxon>Ditrysia</taxon>
        <taxon>Gelechioidea</taxon>
        <taxon>Gelechiidae</taxon>
        <taxon>Apatetrinae</taxon>
        <taxon>Pectinophora</taxon>
    </lineage>
</organism>
<gene>
    <name evidence="2" type="ORF">g.4895</name>
</gene>
<feature type="compositionally biased region" description="Basic residues" evidence="1">
    <location>
        <begin position="217"/>
        <end position="230"/>
    </location>
</feature>
<accession>A0A1E1WT30</accession>
<dbReference type="OrthoDB" id="7736742at2759"/>
<feature type="region of interest" description="Disordered" evidence="1">
    <location>
        <begin position="256"/>
        <end position="275"/>
    </location>
</feature>
<reference evidence="2" key="1">
    <citation type="submission" date="2015-09" db="EMBL/GenBank/DDBJ databases">
        <title>De novo assembly of Pectinophora gossypiella (Pink Bollworm) gut transcriptome.</title>
        <authorList>
            <person name="Tassone E.E."/>
        </authorList>
    </citation>
    <scope>NUCLEOTIDE SEQUENCE</scope>
</reference>
<protein>
    <submittedName>
        <fullName evidence="2">Uncharacterized protein</fullName>
    </submittedName>
</protein>
<dbReference type="AlphaFoldDB" id="A0A1E1WT30"/>